<dbReference type="Proteomes" id="UP000018466">
    <property type="component" value="Unassembled WGS sequence"/>
</dbReference>
<organism evidence="1 2">
    <name type="scientific">Stomatobaculum longum</name>
    <dbReference type="NCBI Taxonomy" id="796942"/>
    <lineage>
        <taxon>Bacteria</taxon>
        <taxon>Bacillati</taxon>
        <taxon>Bacillota</taxon>
        <taxon>Clostridia</taxon>
        <taxon>Lachnospirales</taxon>
        <taxon>Lachnospiraceae</taxon>
        <taxon>Stomatobaculum</taxon>
    </lineage>
</organism>
<dbReference type="RefSeq" id="WP_009532811.1">
    <property type="nucleotide sequence ID" value="NZ_JH590862.1"/>
</dbReference>
<reference evidence="1 2" key="1">
    <citation type="submission" date="2011-10" db="EMBL/GenBank/DDBJ databases">
        <title>The Genome Sequence of Lachnospiraceae bacterium ACC2.</title>
        <authorList>
            <consortium name="The Broad Institute Genome Sequencing Platform"/>
            <person name="Earl A."/>
            <person name="Ward D."/>
            <person name="Feldgarden M."/>
            <person name="Gevers D."/>
            <person name="Sizova M."/>
            <person name="Hazen A."/>
            <person name="Epstein S."/>
            <person name="Young S.K."/>
            <person name="Zeng Q."/>
            <person name="Gargeya S."/>
            <person name="Fitzgerald M."/>
            <person name="Haas B."/>
            <person name="Abouelleil A."/>
            <person name="Alvarado L."/>
            <person name="Arachchi H.M."/>
            <person name="Berlin A."/>
            <person name="Brown A."/>
            <person name="Chapman S.B."/>
            <person name="Chen Z."/>
            <person name="Dunbar C."/>
            <person name="Freedman E."/>
            <person name="Gearin G."/>
            <person name="Goldberg J."/>
            <person name="Griggs A."/>
            <person name="Gujja S."/>
            <person name="Heiman D."/>
            <person name="Howarth C."/>
            <person name="Larson L."/>
            <person name="Lui A."/>
            <person name="MacDonald P.J.P."/>
            <person name="Montmayeur A."/>
            <person name="Murphy C."/>
            <person name="Neiman D."/>
            <person name="Pearson M."/>
            <person name="Priest M."/>
            <person name="Roberts A."/>
            <person name="Saif S."/>
            <person name="Shea T."/>
            <person name="Shenoy N."/>
            <person name="Sisk P."/>
            <person name="Stolte C."/>
            <person name="Sykes S."/>
            <person name="Wortman J."/>
            <person name="Nusbaum C."/>
            <person name="Birren B."/>
        </authorList>
    </citation>
    <scope>NUCLEOTIDE SEQUENCE [LARGE SCALE GENOMIC DNA]</scope>
    <source>
        <strain evidence="1 2">ACC2</strain>
    </source>
</reference>
<dbReference type="GeneID" id="86940738"/>
<gene>
    <name evidence="1" type="ORF">HMPREF9623_00978</name>
</gene>
<proteinExistence type="predicted"/>
<dbReference type="EMBL" id="AGEL01000006">
    <property type="protein sequence ID" value="EHO17379.1"/>
    <property type="molecule type" value="Genomic_DNA"/>
</dbReference>
<protein>
    <submittedName>
        <fullName evidence="1">Uncharacterized protein</fullName>
    </submittedName>
</protein>
<dbReference type="InterPro" id="IPR046683">
    <property type="entry name" value="DUF6553"/>
</dbReference>
<accession>A0AA36Y5L6</accession>
<dbReference type="AlphaFoldDB" id="A0AA36Y5L6"/>
<evidence type="ECO:0000313" key="1">
    <source>
        <dbReference type="EMBL" id="EHO17379.1"/>
    </source>
</evidence>
<keyword evidence="2" id="KW-1185">Reference proteome</keyword>
<evidence type="ECO:0000313" key="2">
    <source>
        <dbReference type="Proteomes" id="UP000018466"/>
    </source>
</evidence>
<comment type="caution">
    <text evidence="1">The sequence shown here is derived from an EMBL/GenBank/DDBJ whole genome shotgun (WGS) entry which is preliminary data.</text>
</comment>
<name>A0AA36Y5L6_9FIRM</name>
<sequence>MDDFVKDYYALPSAGERLRFLEHAEQELPRPENEKVLCALLKKLLHARFGAHPARPHATDAFLAAFLSLRVTFQRDSGFLSRGKQKAEVLRTFAALLLPDFLIEPFSNNPAYPALLRAEWADFADTLFRTCLRDPAYRTRVFGLLPMSDEMTADRIRGEVRQLFRELPARFSLQRETAPLLSVMEERLAAVIGS</sequence>
<dbReference type="Pfam" id="PF20190">
    <property type="entry name" value="DUF6553"/>
    <property type="match status" value="1"/>
</dbReference>